<comment type="caution">
    <text evidence="1">The sequence shown here is derived from an EMBL/GenBank/DDBJ whole genome shotgun (WGS) entry which is preliminary data.</text>
</comment>
<name>A0A0M8MM02_9MICO</name>
<protein>
    <submittedName>
        <fullName evidence="1">Uncharacterized protein</fullName>
    </submittedName>
</protein>
<evidence type="ECO:0000313" key="1">
    <source>
        <dbReference type="EMBL" id="KOS09760.1"/>
    </source>
</evidence>
<reference evidence="1" key="1">
    <citation type="submission" date="2015-04" db="EMBL/GenBank/DDBJ databases">
        <title>Complete genome sequence of Microbacterium chocolatum SIT 101, a bacterium enantioselectively hydrolyzing mesomeric diesters.</title>
        <authorList>
            <person name="Li X."/>
            <person name="Xu Y."/>
        </authorList>
    </citation>
    <scope>NUCLEOTIDE SEQUENCE [LARGE SCALE GENOMIC DNA]</scope>
    <source>
        <strain evidence="1">SIT 101</strain>
    </source>
</reference>
<dbReference type="EMBL" id="LAVO01000019">
    <property type="protein sequence ID" value="KOS09760.1"/>
    <property type="molecule type" value="Genomic_DNA"/>
</dbReference>
<keyword evidence="2" id="KW-1185">Reference proteome</keyword>
<dbReference type="AlphaFoldDB" id="A0A0M8MM02"/>
<proteinExistence type="predicted"/>
<sequence length="104" mass="11359">MARPARPDDADEEILEHGIHFRYLVIGDGGQLYSSPEAPPEAPAKIVVDADSFLEGELRREQVGTQGRREGGFEFIGVRTGDGLVFRVVPIGHMTPGDRVFPDA</sequence>
<dbReference type="Proteomes" id="UP000037737">
    <property type="component" value="Unassembled WGS sequence"/>
</dbReference>
<dbReference type="PATRIC" id="fig|84292.3.peg.2859"/>
<evidence type="ECO:0000313" key="2">
    <source>
        <dbReference type="Proteomes" id="UP000037737"/>
    </source>
</evidence>
<accession>A0A0M8MM02</accession>
<gene>
    <name evidence="1" type="ORF">XI38_14055</name>
</gene>
<organism evidence="1 2">
    <name type="scientific">Microbacterium aurantiacum</name>
    <dbReference type="NCBI Taxonomy" id="162393"/>
    <lineage>
        <taxon>Bacteria</taxon>
        <taxon>Bacillati</taxon>
        <taxon>Actinomycetota</taxon>
        <taxon>Actinomycetes</taxon>
        <taxon>Micrococcales</taxon>
        <taxon>Microbacteriaceae</taxon>
        <taxon>Microbacterium</taxon>
    </lineage>
</organism>
<dbReference type="KEGG" id="mcw:A8L33_01025"/>